<dbReference type="EMBL" id="PYWC01000001">
    <property type="protein sequence ID" value="PWW80743.1"/>
    <property type="molecule type" value="Genomic_DNA"/>
</dbReference>
<evidence type="ECO:0000313" key="1">
    <source>
        <dbReference type="EMBL" id="PWW80743.1"/>
    </source>
</evidence>
<evidence type="ECO:0000313" key="2">
    <source>
        <dbReference type="Proteomes" id="UP000246991"/>
    </source>
</evidence>
<dbReference type="AlphaFoldDB" id="A0A317T1X8"/>
<keyword evidence="2" id="KW-1185">Reference proteome</keyword>
<protein>
    <submittedName>
        <fullName evidence="1">Uncharacterized protein</fullName>
    </submittedName>
</protein>
<accession>A0A317T1X8</accession>
<reference evidence="1 2" key="1">
    <citation type="submission" date="2018-03" db="EMBL/GenBank/DDBJ databases">
        <title>Genomes of Pezizomycetes fungi and the evolution of truffles.</title>
        <authorList>
            <person name="Murat C."/>
            <person name="Payen T."/>
            <person name="Noel B."/>
            <person name="Kuo A."/>
            <person name="Martin F.M."/>
        </authorList>
    </citation>
    <scope>NUCLEOTIDE SEQUENCE [LARGE SCALE GENOMIC DNA]</scope>
    <source>
        <strain evidence="1">091103-1</strain>
    </source>
</reference>
<organism evidence="1 2">
    <name type="scientific">Tuber magnatum</name>
    <name type="common">white Piedmont truffle</name>
    <dbReference type="NCBI Taxonomy" id="42249"/>
    <lineage>
        <taxon>Eukaryota</taxon>
        <taxon>Fungi</taxon>
        <taxon>Dikarya</taxon>
        <taxon>Ascomycota</taxon>
        <taxon>Pezizomycotina</taxon>
        <taxon>Pezizomycetes</taxon>
        <taxon>Pezizales</taxon>
        <taxon>Tuberaceae</taxon>
        <taxon>Tuber</taxon>
    </lineage>
</organism>
<feature type="non-terminal residue" evidence="1">
    <location>
        <position position="92"/>
    </location>
</feature>
<gene>
    <name evidence="1" type="ORF">C7212DRAFT_306722</name>
</gene>
<proteinExistence type="predicted"/>
<sequence length="92" mass="10890">MTTGKRLKLVDRSLKRNIPKLNMQLPCLSRALWERMTRGKRNNRHLESANVCPRITTWRRHQSLNPSNITPTMRKGSNLRTRTLKGNEKDYF</sequence>
<dbReference type="Proteomes" id="UP000246991">
    <property type="component" value="Unassembled WGS sequence"/>
</dbReference>
<comment type="caution">
    <text evidence="1">The sequence shown here is derived from an EMBL/GenBank/DDBJ whole genome shotgun (WGS) entry which is preliminary data.</text>
</comment>
<name>A0A317T1X8_9PEZI</name>